<keyword evidence="3" id="KW-1185">Reference proteome</keyword>
<dbReference type="InterPro" id="IPR040891">
    <property type="entry name" value="HEPN_SAV_6107"/>
</dbReference>
<reference evidence="2" key="1">
    <citation type="submission" date="2021-11" db="EMBL/GenBank/DDBJ databases">
        <title>Streptomyces corallinus and Kineosporia corallina sp. nov., two new coral-derived marine actinobacteria.</title>
        <authorList>
            <person name="Buangrab K."/>
            <person name="Sutthacheep M."/>
            <person name="Yeemin T."/>
            <person name="Harunari E."/>
            <person name="Igarashi Y."/>
            <person name="Sripreechasak P."/>
            <person name="Kanchanasin P."/>
            <person name="Tanasupawat S."/>
            <person name="Phongsopitanun W."/>
        </authorList>
    </citation>
    <scope>NUCLEOTIDE SEQUENCE</scope>
    <source>
        <strain evidence="2">JCM 31032</strain>
    </source>
</reference>
<evidence type="ECO:0000259" key="1">
    <source>
        <dbReference type="Pfam" id="PF18726"/>
    </source>
</evidence>
<dbReference type="Proteomes" id="UP001138997">
    <property type="component" value="Unassembled WGS sequence"/>
</dbReference>
<accession>A0A9X1NCC0</accession>
<dbReference type="EMBL" id="JAJOMB010000005">
    <property type="protein sequence ID" value="MCD5311495.1"/>
    <property type="molecule type" value="Genomic_DNA"/>
</dbReference>
<organism evidence="2 3">
    <name type="scientific">Kineosporia babensis</name>
    <dbReference type="NCBI Taxonomy" id="499548"/>
    <lineage>
        <taxon>Bacteria</taxon>
        <taxon>Bacillati</taxon>
        <taxon>Actinomycetota</taxon>
        <taxon>Actinomycetes</taxon>
        <taxon>Kineosporiales</taxon>
        <taxon>Kineosporiaceae</taxon>
        <taxon>Kineosporia</taxon>
    </lineage>
</organism>
<evidence type="ECO:0000313" key="3">
    <source>
        <dbReference type="Proteomes" id="UP001138997"/>
    </source>
</evidence>
<evidence type="ECO:0000313" key="2">
    <source>
        <dbReference type="EMBL" id="MCD5311495.1"/>
    </source>
</evidence>
<name>A0A9X1NCC0_9ACTN</name>
<dbReference type="RefSeq" id="WP_231440745.1">
    <property type="nucleotide sequence ID" value="NZ_JAJOMB010000005.1"/>
</dbReference>
<protein>
    <recommendedName>
        <fullName evidence="1">SAV-6107-like HEPN domain-containing protein</fullName>
    </recommendedName>
</protein>
<feature type="domain" description="SAV-6107-like HEPN" evidence="1">
    <location>
        <begin position="29"/>
        <end position="125"/>
    </location>
</feature>
<dbReference type="AlphaFoldDB" id="A0A9X1NCC0"/>
<proteinExistence type="predicted"/>
<comment type="caution">
    <text evidence="2">The sequence shown here is derived from an EMBL/GenBank/DDBJ whole genome shotgun (WGS) entry which is preliminary data.</text>
</comment>
<sequence length="144" mass="15254">MSATTLARPPVSTAARMLLDRSRTGLTQACASRTPSERYVTAHLAALRAAAAVLAVRSRPGGRGGPRSVWEVMPRVAPELGEWASYFASTASRRAAIDAGRTGVVSAAEADDLLRDAEAFHHLVESTLGLPYQQVLPLSLPSCE</sequence>
<dbReference type="Pfam" id="PF18726">
    <property type="entry name" value="HEPN_SAV_6107"/>
    <property type="match status" value="1"/>
</dbReference>
<gene>
    <name evidence="2" type="ORF">LR394_11335</name>
</gene>